<evidence type="ECO:0000256" key="1">
    <source>
        <dbReference type="SAM" id="Phobius"/>
    </source>
</evidence>
<reference evidence="2 3" key="1">
    <citation type="submission" date="2024-03" db="EMBL/GenBank/DDBJ databases">
        <title>Complete genome of BD2.</title>
        <authorList>
            <person name="Cao G."/>
        </authorList>
    </citation>
    <scope>NUCLEOTIDE SEQUENCE [LARGE SCALE GENOMIC DNA]</scope>
    <source>
        <strain evidence="2 3">BD2</strain>
    </source>
</reference>
<feature type="transmembrane region" description="Helical" evidence="1">
    <location>
        <begin position="66"/>
        <end position="85"/>
    </location>
</feature>
<sequence length="88" mass="9877">MSLQVLWVMIQGYAAQWLNGLALFFALAGSWLAIATRARVQRAGLAEQVTLQAWSGDDPTQRLNRFFYCFAFATLMLALMLSWVSTSL</sequence>
<dbReference type="Proteomes" id="UP001476583">
    <property type="component" value="Chromosome"/>
</dbReference>
<dbReference type="EMBL" id="CP148074">
    <property type="protein sequence ID" value="WXL26907.1"/>
    <property type="molecule type" value="Genomic_DNA"/>
</dbReference>
<evidence type="ECO:0000313" key="3">
    <source>
        <dbReference type="Proteomes" id="UP001476583"/>
    </source>
</evidence>
<proteinExistence type="predicted"/>
<feature type="transmembrane region" description="Helical" evidence="1">
    <location>
        <begin position="12"/>
        <end position="34"/>
    </location>
</feature>
<gene>
    <name evidence="2" type="ORF">WG219_05385</name>
</gene>
<organism evidence="2 3">
    <name type="scientific">Ectopseudomonas mendocina</name>
    <name type="common">Pseudomonas mendocina</name>
    <dbReference type="NCBI Taxonomy" id="300"/>
    <lineage>
        <taxon>Bacteria</taxon>
        <taxon>Pseudomonadati</taxon>
        <taxon>Pseudomonadota</taxon>
        <taxon>Gammaproteobacteria</taxon>
        <taxon>Pseudomonadales</taxon>
        <taxon>Pseudomonadaceae</taxon>
        <taxon>Ectopseudomonas</taxon>
    </lineage>
</organism>
<keyword evidence="3" id="KW-1185">Reference proteome</keyword>
<name>A0ABZ2RKZ4_ECTME</name>
<protein>
    <submittedName>
        <fullName evidence="2">Uncharacterized protein</fullName>
    </submittedName>
</protein>
<keyword evidence="1" id="KW-1133">Transmembrane helix</keyword>
<keyword evidence="1" id="KW-0812">Transmembrane</keyword>
<keyword evidence="1" id="KW-0472">Membrane</keyword>
<accession>A0ABZ2RKZ4</accession>
<evidence type="ECO:0000313" key="2">
    <source>
        <dbReference type="EMBL" id="WXL26907.1"/>
    </source>
</evidence>